<dbReference type="InterPro" id="IPR041507">
    <property type="entry name" value="UCH_C"/>
</dbReference>
<dbReference type="FunFam" id="3.40.532.10:FF:000009">
    <property type="entry name" value="Ubiquitin carboxyl-terminal hydrolase"/>
    <property type="match status" value="1"/>
</dbReference>
<evidence type="ECO:0000256" key="14">
    <source>
        <dbReference type="SAM" id="Coils"/>
    </source>
</evidence>
<dbReference type="CDD" id="cd09617">
    <property type="entry name" value="Peptidase_C12_UCH37_BAP1"/>
    <property type="match status" value="1"/>
</dbReference>
<dbReference type="PIRSF" id="PIRSF038120">
    <property type="entry name" value="Ubiquitinyl_hydrolase_UCH37"/>
    <property type="match status" value="1"/>
</dbReference>
<dbReference type="PANTHER" id="PTHR10589:SF16">
    <property type="entry name" value="UBIQUITIN CARBOXYL-TERMINAL HYDROLASE ISOZYME L5"/>
    <property type="match status" value="1"/>
</dbReference>
<feature type="coiled-coil region" evidence="14">
    <location>
        <begin position="306"/>
        <end position="333"/>
    </location>
</feature>
<evidence type="ECO:0000256" key="9">
    <source>
        <dbReference type="PIRNR" id="PIRNR038120"/>
    </source>
</evidence>
<evidence type="ECO:0000256" key="3">
    <source>
        <dbReference type="ARBA" id="ARBA00022670"/>
    </source>
</evidence>
<feature type="active site" description="Nucleophile" evidence="10 12">
    <location>
        <position position="86"/>
    </location>
</feature>
<reference evidence="16" key="1">
    <citation type="submission" date="2018-10" db="EMBL/GenBank/DDBJ databases">
        <title>Transcriptome assembly of Aceria tosichella (Wheat curl mite) Type 2.</title>
        <authorList>
            <person name="Scully E.D."/>
            <person name="Geib S.M."/>
            <person name="Palmer N.A."/>
            <person name="Gupta A.K."/>
            <person name="Sarath G."/>
            <person name="Tatineni S."/>
        </authorList>
    </citation>
    <scope>NUCLEOTIDE SEQUENCE</scope>
    <source>
        <strain evidence="16">LincolnNE</strain>
    </source>
</reference>
<feature type="active site" description="Proton donor" evidence="10 12">
    <location>
        <position position="169"/>
    </location>
</feature>
<comment type="subunit">
    <text evidence="8">Catalytic component of the polycomb repressive deubiquitinase (PR-DUB) complex, at least composed of caly/calypso, Asx and sba (MBD5/6 homolog). The PR-DUB complex associates with nucleosomes to mediate deubiquitination of histone H2AK118ub1 substrates; the association requires the positively charged C-terminal tail of caly, probably due to direct binding of DNA. Interacts (via ULD domain) with Asx (via DEUBAD domain); the interaction produces a stable heterodimer with a composite binding site for ubiquitin. Homodimerizes (via coiled-coil hinge-region between the UCH and ULD domains) to mediate assembly of 2 copies of the caly-Asx heterodimer into a bisymmetric tetramer; dimerization enhances PR-DUB association with nucleosomes.</text>
</comment>
<dbReference type="InterPro" id="IPR036959">
    <property type="entry name" value="Peptidase_C12_UCH_sf"/>
</dbReference>
<dbReference type="EMBL" id="GGYP01007573">
    <property type="protein sequence ID" value="MDE52344.1"/>
    <property type="molecule type" value="Transcribed_RNA"/>
</dbReference>
<evidence type="ECO:0000256" key="5">
    <source>
        <dbReference type="ARBA" id="ARBA00022801"/>
    </source>
</evidence>
<dbReference type="PRINTS" id="PR00707">
    <property type="entry name" value="UBCTHYDRLASE"/>
</dbReference>
<evidence type="ECO:0000313" key="16">
    <source>
        <dbReference type="EMBL" id="MDE52344.1"/>
    </source>
</evidence>
<dbReference type="GO" id="GO:0016579">
    <property type="term" value="P:protein deubiquitination"/>
    <property type="evidence" value="ECO:0007669"/>
    <property type="project" value="InterPro"/>
</dbReference>
<dbReference type="PANTHER" id="PTHR10589">
    <property type="entry name" value="UBIQUITIN CARBOXYL-TERMINAL HYDROLASE"/>
    <property type="match status" value="1"/>
</dbReference>
<feature type="site" description="Important for enzyme activity" evidence="11 12">
    <location>
        <position position="184"/>
    </location>
</feature>
<keyword evidence="4 9" id="KW-0833">Ubl conjugation pathway</keyword>
<dbReference type="GO" id="GO:0006511">
    <property type="term" value="P:ubiquitin-dependent protein catabolic process"/>
    <property type="evidence" value="ECO:0007669"/>
    <property type="project" value="UniProtKB-UniRule"/>
</dbReference>
<evidence type="ECO:0000256" key="13">
    <source>
        <dbReference type="RuleBase" id="RU361215"/>
    </source>
</evidence>
<dbReference type="SUPFAM" id="SSF54001">
    <property type="entry name" value="Cysteine proteinases"/>
    <property type="match status" value="1"/>
</dbReference>
<keyword evidence="3 9" id="KW-0645">Protease</keyword>
<evidence type="ECO:0000256" key="6">
    <source>
        <dbReference type="ARBA" id="ARBA00022807"/>
    </source>
</evidence>
<evidence type="ECO:0000256" key="7">
    <source>
        <dbReference type="ARBA" id="ARBA00046227"/>
    </source>
</evidence>
<dbReference type="Pfam" id="PF01088">
    <property type="entry name" value="Peptidase_C12"/>
    <property type="match status" value="1"/>
</dbReference>
<evidence type="ECO:0000256" key="10">
    <source>
        <dbReference type="PIRSR" id="PIRSR038120-1"/>
    </source>
</evidence>
<dbReference type="Gene3D" id="1.20.58.860">
    <property type="match status" value="1"/>
</dbReference>
<dbReference type="InterPro" id="IPR038765">
    <property type="entry name" value="Papain-like_cys_pep_sf"/>
</dbReference>
<feature type="domain" description="UCH catalytic" evidence="15">
    <location>
        <begin position="5"/>
        <end position="231"/>
    </location>
</feature>
<evidence type="ECO:0000256" key="2">
    <source>
        <dbReference type="ARBA" id="ARBA00009326"/>
    </source>
</evidence>
<keyword evidence="6 9" id="KW-0788">Thiol protease</keyword>
<accession>A0A6G1SP90</accession>
<dbReference type="PROSITE" id="PS52048">
    <property type="entry name" value="UCH_DOMAIN"/>
    <property type="match status" value="1"/>
</dbReference>
<evidence type="ECO:0000256" key="1">
    <source>
        <dbReference type="ARBA" id="ARBA00000707"/>
    </source>
</evidence>
<comment type="catalytic activity">
    <reaction evidence="1 9 12 13">
        <text>Thiol-dependent hydrolysis of ester, thioester, amide, peptide and isopeptide bonds formed by the C-terminal Gly of ubiquitin (a 76-residue protein attached to proteins as an intracellular targeting signal).</text>
        <dbReference type="EC" id="3.4.19.12"/>
    </reaction>
</comment>
<dbReference type="PROSITE" id="PS52049">
    <property type="entry name" value="ULD"/>
    <property type="match status" value="1"/>
</dbReference>
<dbReference type="Gene3D" id="3.40.532.10">
    <property type="entry name" value="Peptidase C12, ubiquitin carboxyl-terminal hydrolase"/>
    <property type="match status" value="1"/>
</dbReference>
<comment type="similarity">
    <text evidence="2 9 12 13">Belongs to the peptidase C12 family.</text>
</comment>
<gene>
    <name evidence="16" type="primary">UCHL5</name>
    <name evidence="16" type="ORF">g.9453</name>
</gene>
<evidence type="ECO:0000256" key="12">
    <source>
        <dbReference type="PROSITE-ProRule" id="PRU01393"/>
    </source>
</evidence>
<keyword evidence="5 9" id="KW-0378">Hydrolase</keyword>
<dbReference type="Pfam" id="PF18031">
    <property type="entry name" value="UCH_C"/>
    <property type="match status" value="1"/>
</dbReference>
<evidence type="ECO:0000256" key="8">
    <source>
        <dbReference type="ARBA" id="ARBA00049710"/>
    </source>
</evidence>
<evidence type="ECO:0000256" key="4">
    <source>
        <dbReference type="ARBA" id="ARBA00022786"/>
    </source>
</evidence>
<sequence length="338" mass="38616">MSASDWCLIESDPGCFTELIRGFGVSNVIVEELYGLSEQNFQNLHPIYGLIFLFKWQKADDSTANIVRDSRLERLFFAKQVINNACATQAILSILLNAPVRKSDKDDFGVDLGDTLSNFKEFSKSFDPMMKGLALSNSDVIRLVHNTFARQQMFEFDAKQAEKDDDVFHFISYVPFEGRLYELDGLREGPVDLGPIPDGTDWIKTAQPMIEKRMQQYSEDEIQFNLMAVVGDKLPGYKRKLAELEQQLSTGMVTDTLELQINELRHQIAEQEEKMRAYKVENIRRKHNHLPLIMEILKKLAAESKLMTLTQQAKKKALELSELRQKKKEAKSAAATAK</sequence>
<proteinExistence type="inferred from homology"/>
<dbReference type="InterPro" id="IPR001578">
    <property type="entry name" value="Peptidase_C12_UCH"/>
</dbReference>
<name>A0A6G1SP90_9ACAR</name>
<comment type="function">
    <text evidence="7">Catalytic component of the polycomb repressive deubiquitinase (PR-DUB) complex, a complex that specifically mediates deubiquitination of histone H2A monoubiquitinated at 'Lys-119' (H2AK118ub1). Mediates bisymmetric organization of the PR-DUB complex and is involved in association with nucleosomes to mediate deubiquitination. Does not deubiquitinate monoubiquitinated histone H2B. Required to maintain the transcriptionally repressive state of homeotic genes throughout development. The PR-DUB complex has weak or no activity toward 'Lys-48'- and 'Lys-63'-linked polyubiquitin chains. Polycomb group (PcG) protein.</text>
</comment>
<evidence type="ECO:0000256" key="11">
    <source>
        <dbReference type="PIRSR" id="PIRSR038120-2"/>
    </source>
</evidence>
<dbReference type="InterPro" id="IPR017390">
    <property type="entry name" value="Ubiquitinyl_hydrolase_UCH37"/>
</dbReference>
<evidence type="ECO:0000259" key="15">
    <source>
        <dbReference type="PROSITE" id="PS52048"/>
    </source>
</evidence>
<feature type="coiled-coil region" evidence="14">
    <location>
        <begin position="254"/>
        <end position="281"/>
    </location>
</feature>
<protein>
    <recommendedName>
        <fullName evidence="9 13">Ubiquitin carboxyl-terminal hydrolase</fullName>
        <ecNumber evidence="9 13">3.4.19.12</ecNumber>
    </recommendedName>
</protein>
<dbReference type="AlphaFoldDB" id="A0A6G1SP90"/>
<dbReference type="GO" id="GO:0005737">
    <property type="term" value="C:cytoplasm"/>
    <property type="evidence" value="ECO:0007669"/>
    <property type="project" value="TreeGrafter"/>
</dbReference>
<feature type="site" description="Transition state stabilizer" evidence="12">
    <location>
        <position position="80"/>
    </location>
</feature>
<keyword evidence="14" id="KW-0175">Coiled coil</keyword>
<dbReference type="EC" id="3.4.19.12" evidence="9 13"/>
<dbReference type="GO" id="GO:0004843">
    <property type="term" value="F:cysteine-type deubiquitinase activity"/>
    <property type="evidence" value="ECO:0007669"/>
    <property type="project" value="UniProtKB-UniRule"/>
</dbReference>
<organism evidence="16">
    <name type="scientific">Aceria tosichella</name>
    <name type="common">wheat curl mite</name>
    <dbReference type="NCBI Taxonomy" id="561515"/>
    <lineage>
        <taxon>Eukaryota</taxon>
        <taxon>Metazoa</taxon>
        <taxon>Ecdysozoa</taxon>
        <taxon>Arthropoda</taxon>
        <taxon>Chelicerata</taxon>
        <taxon>Arachnida</taxon>
        <taxon>Acari</taxon>
        <taxon>Acariformes</taxon>
        <taxon>Trombidiformes</taxon>
        <taxon>Prostigmata</taxon>
        <taxon>Eupodina</taxon>
        <taxon>Eriophyoidea</taxon>
        <taxon>Eriophyidae</taxon>
        <taxon>Eriophyinae</taxon>
        <taxon>Aceriini</taxon>
        <taxon>Aceria</taxon>
    </lineage>
</organism>